<dbReference type="GO" id="GO:0160147">
    <property type="term" value="F:tRNA pseudouridine(38-40) synthase activity"/>
    <property type="evidence" value="ECO:0007669"/>
    <property type="project" value="UniProtKB-EC"/>
</dbReference>
<dbReference type="EMBL" id="JAVRHO010000010">
    <property type="protein sequence ID" value="MDT0646745.1"/>
    <property type="molecule type" value="Genomic_DNA"/>
</dbReference>
<dbReference type="CDD" id="cd02570">
    <property type="entry name" value="PseudoU_synth_EcTruA"/>
    <property type="match status" value="1"/>
</dbReference>
<keyword evidence="2 4" id="KW-0819">tRNA processing</keyword>
<protein>
    <recommendedName>
        <fullName evidence="4">tRNA pseudouridine synthase A</fullName>
        <ecNumber evidence="4">5.4.99.12</ecNumber>
    </recommendedName>
    <alternativeName>
        <fullName evidence="4">tRNA pseudouridine(38-40) synthase</fullName>
    </alternativeName>
    <alternativeName>
        <fullName evidence="4">tRNA pseudouridylate synthase I</fullName>
    </alternativeName>
    <alternativeName>
        <fullName evidence="4">tRNA-uridine isomerase I</fullName>
    </alternativeName>
</protein>
<dbReference type="PANTHER" id="PTHR11142">
    <property type="entry name" value="PSEUDOURIDYLATE SYNTHASE"/>
    <property type="match status" value="1"/>
</dbReference>
<keyword evidence="3 4" id="KW-0413">Isomerase</keyword>
<dbReference type="HAMAP" id="MF_00171">
    <property type="entry name" value="TruA"/>
    <property type="match status" value="1"/>
</dbReference>
<feature type="domain" description="Pseudouridine synthase I TruA alpha/beta" evidence="6">
    <location>
        <begin position="149"/>
        <end position="242"/>
    </location>
</feature>
<dbReference type="InterPro" id="IPR020094">
    <property type="entry name" value="TruA/RsuA/RluB/E/F_N"/>
</dbReference>
<dbReference type="EC" id="5.4.99.12" evidence="4"/>
<comment type="caution">
    <text evidence="7">The sequence shown here is derived from an EMBL/GenBank/DDBJ whole genome shotgun (WGS) entry which is preliminary data.</text>
</comment>
<dbReference type="InterPro" id="IPR020103">
    <property type="entry name" value="PsdUridine_synth_cat_dom_sf"/>
</dbReference>
<dbReference type="InterPro" id="IPR020095">
    <property type="entry name" value="PsdUridine_synth_TruA_C"/>
</dbReference>
<evidence type="ECO:0000313" key="7">
    <source>
        <dbReference type="EMBL" id="MDT0646745.1"/>
    </source>
</evidence>
<evidence type="ECO:0000256" key="1">
    <source>
        <dbReference type="ARBA" id="ARBA00009375"/>
    </source>
</evidence>
<evidence type="ECO:0000256" key="4">
    <source>
        <dbReference type="HAMAP-Rule" id="MF_00171"/>
    </source>
</evidence>
<evidence type="ECO:0000313" key="8">
    <source>
        <dbReference type="Proteomes" id="UP001245285"/>
    </source>
</evidence>
<dbReference type="PIRSF" id="PIRSF001430">
    <property type="entry name" value="tRNA_psdUrid_synth"/>
    <property type="match status" value="1"/>
</dbReference>
<comment type="similarity">
    <text evidence="1 4 5">Belongs to the tRNA pseudouridine synthase TruA family.</text>
</comment>
<comment type="function">
    <text evidence="4">Formation of pseudouridine at positions 38, 39 and 40 in the anticodon stem and loop of transfer RNAs.</text>
</comment>
<dbReference type="Gene3D" id="3.30.70.660">
    <property type="entry name" value="Pseudouridine synthase I, catalytic domain, C-terminal subdomain"/>
    <property type="match status" value="1"/>
</dbReference>
<evidence type="ECO:0000256" key="5">
    <source>
        <dbReference type="RuleBase" id="RU003792"/>
    </source>
</evidence>
<accession>A0ABU3CK67</accession>
<feature type="domain" description="Pseudouridine synthase I TruA alpha/beta" evidence="6">
    <location>
        <begin position="8"/>
        <end position="103"/>
    </location>
</feature>
<organism evidence="7 8">
    <name type="scientific">Autumnicola lenta</name>
    <dbReference type="NCBI Taxonomy" id="3075593"/>
    <lineage>
        <taxon>Bacteria</taxon>
        <taxon>Pseudomonadati</taxon>
        <taxon>Bacteroidota</taxon>
        <taxon>Flavobacteriia</taxon>
        <taxon>Flavobacteriales</taxon>
        <taxon>Flavobacteriaceae</taxon>
        <taxon>Autumnicola</taxon>
    </lineage>
</organism>
<feature type="active site" description="Nucleophile" evidence="4">
    <location>
        <position position="51"/>
    </location>
</feature>
<dbReference type="PANTHER" id="PTHR11142:SF0">
    <property type="entry name" value="TRNA PSEUDOURIDINE SYNTHASE-LIKE 1"/>
    <property type="match status" value="1"/>
</dbReference>
<dbReference type="RefSeq" id="WP_311494912.1">
    <property type="nucleotide sequence ID" value="NZ_JAVRHO010000010.1"/>
</dbReference>
<evidence type="ECO:0000256" key="3">
    <source>
        <dbReference type="ARBA" id="ARBA00023235"/>
    </source>
</evidence>
<evidence type="ECO:0000259" key="6">
    <source>
        <dbReference type="Pfam" id="PF01416"/>
    </source>
</evidence>
<dbReference type="Gene3D" id="3.30.70.580">
    <property type="entry name" value="Pseudouridine synthase I, catalytic domain, N-terminal subdomain"/>
    <property type="match status" value="1"/>
</dbReference>
<name>A0ABU3CK67_9FLAO</name>
<dbReference type="Proteomes" id="UP001245285">
    <property type="component" value="Unassembled WGS sequence"/>
</dbReference>
<dbReference type="InterPro" id="IPR001406">
    <property type="entry name" value="PsdUridine_synth_TruA"/>
</dbReference>
<reference evidence="7 8" key="1">
    <citation type="submission" date="2023-09" db="EMBL/GenBank/DDBJ databases">
        <authorList>
            <person name="Rey-Velasco X."/>
        </authorList>
    </citation>
    <scope>NUCLEOTIDE SEQUENCE [LARGE SCALE GENOMIC DNA]</scope>
    <source>
        <strain evidence="7 8">F260</strain>
    </source>
</reference>
<comment type="subunit">
    <text evidence="4">Homodimer.</text>
</comment>
<sequence>MRYFLELAYLGTAYHGWQRQPNAVSVQEKIEEVLTRLLQQNIEIVGAGRTDAGVHAKQLFAHFDADVILDAEEIKFKMNSMLPKDIAIIDIFEVRLDAHARFDALSRSYEYHVIQHKDPFVLDKAFYLKKDLDITKMNEAAEILRTYTNFKCFSKSRTDVKTYNCKIESAVWKRSGDLLVFRITADRFLRNMVRAIVGTLLEIGQGKSSVDNLHEIIKSEDRGRAGTSVPAQGLFLTEIKYPKIAVA</sequence>
<keyword evidence="8" id="KW-1185">Reference proteome</keyword>
<dbReference type="InterPro" id="IPR020097">
    <property type="entry name" value="PsdUridine_synth_TruA_a/b_dom"/>
</dbReference>
<proteinExistence type="inferred from homology"/>
<comment type="catalytic activity">
    <reaction evidence="4 5">
        <text>uridine(38/39/40) in tRNA = pseudouridine(38/39/40) in tRNA</text>
        <dbReference type="Rhea" id="RHEA:22376"/>
        <dbReference type="Rhea" id="RHEA-COMP:10085"/>
        <dbReference type="Rhea" id="RHEA-COMP:10087"/>
        <dbReference type="ChEBI" id="CHEBI:65314"/>
        <dbReference type="ChEBI" id="CHEBI:65315"/>
        <dbReference type="EC" id="5.4.99.12"/>
    </reaction>
</comment>
<gene>
    <name evidence="4 7" type="primary">truA</name>
    <name evidence="7" type="ORF">RM545_08585</name>
</gene>
<dbReference type="SUPFAM" id="SSF55120">
    <property type="entry name" value="Pseudouridine synthase"/>
    <property type="match status" value="1"/>
</dbReference>
<dbReference type="Pfam" id="PF01416">
    <property type="entry name" value="PseudoU_synth_1"/>
    <property type="match status" value="2"/>
</dbReference>
<feature type="binding site" evidence="4">
    <location>
        <position position="109"/>
    </location>
    <ligand>
        <name>substrate</name>
    </ligand>
</feature>
<dbReference type="NCBIfam" id="TIGR00071">
    <property type="entry name" value="hisT_truA"/>
    <property type="match status" value="1"/>
</dbReference>
<evidence type="ECO:0000256" key="2">
    <source>
        <dbReference type="ARBA" id="ARBA00022694"/>
    </source>
</evidence>
<comment type="caution">
    <text evidence="4">Lacks conserved residue(s) required for the propagation of feature annotation.</text>
</comment>